<organism evidence="8 9">
    <name type="scientific">Alkalimonas amylolytica</name>
    <dbReference type="NCBI Taxonomy" id="152573"/>
    <lineage>
        <taxon>Bacteria</taxon>
        <taxon>Pseudomonadati</taxon>
        <taxon>Pseudomonadota</taxon>
        <taxon>Gammaproteobacteria</taxon>
        <taxon>Alkalimonas</taxon>
    </lineage>
</organism>
<evidence type="ECO:0000256" key="1">
    <source>
        <dbReference type="ARBA" id="ARBA00005230"/>
    </source>
</evidence>
<gene>
    <name evidence="8" type="ORF">SAMN04488051_106245</name>
</gene>
<dbReference type="Gene3D" id="2.30.30.110">
    <property type="match status" value="1"/>
</dbReference>
<dbReference type="GO" id="GO:0006276">
    <property type="term" value="P:plasmid maintenance"/>
    <property type="evidence" value="ECO:0007669"/>
    <property type="project" value="InterPro"/>
</dbReference>
<keyword evidence="9" id="KW-1185">Reference proteome</keyword>
<keyword evidence="4" id="KW-0805">Transcription regulation</keyword>
<keyword evidence="3" id="KW-0678">Repressor</keyword>
<reference evidence="8 9" key="1">
    <citation type="submission" date="2016-10" db="EMBL/GenBank/DDBJ databases">
        <authorList>
            <person name="de Groot N.N."/>
        </authorList>
    </citation>
    <scope>NUCLEOTIDE SEQUENCE [LARGE SCALE GENOMIC DNA]</scope>
    <source>
        <strain evidence="8 9">CGMCC 1.3430</strain>
    </source>
</reference>
<dbReference type="OrthoDB" id="9813510at2"/>
<evidence type="ECO:0000313" key="8">
    <source>
        <dbReference type="EMBL" id="SEA80667.1"/>
    </source>
</evidence>
<evidence type="ECO:0000256" key="4">
    <source>
        <dbReference type="ARBA" id="ARBA00023015"/>
    </source>
</evidence>
<evidence type="ECO:0000256" key="5">
    <source>
        <dbReference type="ARBA" id="ARBA00023163"/>
    </source>
</evidence>
<dbReference type="InterPro" id="IPR002712">
    <property type="entry name" value="CcdB"/>
</dbReference>
<name>A0A1H4E771_ALKAM</name>
<comment type="similarity">
    <text evidence="1">Belongs to the CcdB toxin family.</text>
</comment>
<dbReference type="STRING" id="152573.SAMN04488051_106245"/>
<dbReference type="GO" id="GO:0008657">
    <property type="term" value="F:DNA topoisomerase type II (double strand cut, ATP-hydrolyzing) inhibitor activity"/>
    <property type="evidence" value="ECO:0007669"/>
    <property type="project" value="InterPro"/>
</dbReference>
<dbReference type="AlphaFoldDB" id="A0A1H4E771"/>
<dbReference type="InterPro" id="IPR011067">
    <property type="entry name" value="Plasmid_toxin/cell-grow_inhib"/>
</dbReference>
<protein>
    <recommendedName>
        <fullName evidence="2">Toxin CcdB</fullName>
    </recommendedName>
    <alternativeName>
        <fullName evidence="7">Cytotoxic protein CcdB</fullName>
    </alternativeName>
    <alternativeName>
        <fullName evidence="6">Protein LetD</fullName>
    </alternativeName>
</protein>
<accession>A0A1H4E771</accession>
<dbReference type="Proteomes" id="UP000198773">
    <property type="component" value="Unassembled WGS sequence"/>
</dbReference>
<proteinExistence type="inferred from homology"/>
<evidence type="ECO:0000256" key="7">
    <source>
        <dbReference type="ARBA" id="ARBA00033135"/>
    </source>
</evidence>
<evidence type="ECO:0000256" key="2">
    <source>
        <dbReference type="ARBA" id="ARBA00015075"/>
    </source>
</evidence>
<keyword evidence="5" id="KW-0804">Transcription</keyword>
<dbReference type="Pfam" id="PF01845">
    <property type="entry name" value="CcdB"/>
    <property type="match status" value="1"/>
</dbReference>
<sequence>MARFDVYRSSSAGYLLDVQTDLLAGLNTRVVVPLLPLDTAPKAAKRLNPIFDIDNQSYLMATQFMAAMPETELKQKIGSLIEQQQEVSEALDMLFIGF</sequence>
<dbReference type="EMBL" id="FNRM01000006">
    <property type="protein sequence ID" value="SEA80667.1"/>
    <property type="molecule type" value="Genomic_DNA"/>
</dbReference>
<evidence type="ECO:0000256" key="6">
    <source>
        <dbReference type="ARBA" id="ARBA00029628"/>
    </source>
</evidence>
<dbReference type="RefSeq" id="WP_091343590.1">
    <property type="nucleotide sequence ID" value="NZ_FNRM01000006.1"/>
</dbReference>
<dbReference type="SUPFAM" id="SSF50118">
    <property type="entry name" value="Cell growth inhibitor/plasmid maintenance toxic component"/>
    <property type="match status" value="1"/>
</dbReference>
<evidence type="ECO:0000313" key="9">
    <source>
        <dbReference type="Proteomes" id="UP000198773"/>
    </source>
</evidence>
<evidence type="ECO:0000256" key="3">
    <source>
        <dbReference type="ARBA" id="ARBA00022491"/>
    </source>
</evidence>